<dbReference type="AlphaFoldDB" id="A0A8J3EKW9"/>
<protein>
    <recommendedName>
        <fullName evidence="4">DUF624 domain-containing protein</fullName>
    </recommendedName>
</protein>
<dbReference type="InterPro" id="IPR006938">
    <property type="entry name" value="DUF624"/>
</dbReference>
<evidence type="ECO:0000256" key="1">
    <source>
        <dbReference type="SAM" id="Phobius"/>
    </source>
</evidence>
<proteinExistence type="predicted"/>
<evidence type="ECO:0000313" key="3">
    <source>
        <dbReference type="Proteomes" id="UP000656813"/>
    </source>
</evidence>
<keyword evidence="1" id="KW-1133">Transmembrane helix</keyword>
<keyword evidence="1" id="KW-0472">Membrane</keyword>
<comment type="caution">
    <text evidence="2">The sequence shown here is derived from an EMBL/GenBank/DDBJ whole genome shotgun (WGS) entry which is preliminary data.</text>
</comment>
<gene>
    <name evidence="2" type="primary">yesL</name>
    <name evidence="2" type="ORF">GCM10007096_12490</name>
</gene>
<keyword evidence="1" id="KW-0812">Transmembrane</keyword>
<feature type="transmembrane region" description="Helical" evidence="1">
    <location>
        <begin position="168"/>
        <end position="188"/>
    </location>
</feature>
<feature type="transmembrane region" description="Helical" evidence="1">
    <location>
        <begin position="137"/>
        <end position="162"/>
    </location>
</feature>
<feature type="transmembrane region" description="Helical" evidence="1">
    <location>
        <begin position="20"/>
        <end position="50"/>
    </location>
</feature>
<dbReference type="RefSeq" id="WP_188496546.1">
    <property type="nucleotide sequence ID" value="NZ_BMFV01000007.1"/>
</dbReference>
<evidence type="ECO:0000313" key="2">
    <source>
        <dbReference type="EMBL" id="GGH78686.1"/>
    </source>
</evidence>
<sequence length="198" mass="23123">MQTLVESPLYHFLDRFTKLIYLNLLWVLFSLMGGVILGVFPATAAVFAIIRKWAFQEEVPIFSTFWLYYKSEFKKSQITGYGFVLMWLFLRADQNFYHNGIFTFLCQLASLVFFTMLLYIGPVFAHYDTGFFKQIKFTFLLAMAHPFRSVFLMTMTLGYLYISLTLTFFKFVPLCGVTLFAFLCTVIVQKTFPEAQSQ</sequence>
<reference evidence="2" key="2">
    <citation type="submission" date="2020-09" db="EMBL/GenBank/DDBJ databases">
        <authorList>
            <person name="Sun Q."/>
            <person name="Zhou Y."/>
        </authorList>
    </citation>
    <scope>NUCLEOTIDE SEQUENCE</scope>
    <source>
        <strain evidence="2">CGMCC 1.12777</strain>
    </source>
</reference>
<dbReference type="Pfam" id="PF04854">
    <property type="entry name" value="DUF624"/>
    <property type="match status" value="1"/>
</dbReference>
<dbReference type="Proteomes" id="UP000656813">
    <property type="component" value="Unassembled WGS sequence"/>
</dbReference>
<accession>A0A8J3EKW9</accession>
<evidence type="ECO:0008006" key="4">
    <source>
        <dbReference type="Google" id="ProtNLM"/>
    </source>
</evidence>
<organism evidence="2 3">
    <name type="scientific">Pullulanibacillus pueri</name>
    <dbReference type="NCBI Taxonomy" id="1437324"/>
    <lineage>
        <taxon>Bacteria</taxon>
        <taxon>Bacillati</taxon>
        <taxon>Bacillota</taxon>
        <taxon>Bacilli</taxon>
        <taxon>Bacillales</taxon>
        <taxon>Sporolactobacillaceae</taxon>
        <taxon>Pullulanibacillus</taxon>
    </lineage>
</organism>
<reference evidence="2" key="1">
    <citation type="journal article" date="2014" name="Int. J. Syst. Evol. Microbiol.">
        <title>Complete genome sequence of Corynebacterium casei LMG S-19264T (=DSM 44701T), isolated from a smear-ripened cheese.</title>
        <authorList>
            <consortium name="US DOE Joint Genome Institute (JGI-PGF)"/>
            <person name="Walter F."/>
            <person name="Albersmeier A."/>
            <person name="Kalinowski J."/>
            <person name="Ruckert C."/>
        </authorList>
    </citation>
    <scope>NUCLEOTIDE SEQUENCE</scope>
    <source>
        <strain evidence="2">CGMCC 1.12777</strain>
    </source>
</reference>
<feature type="transmembrane region" description="Helical" evidence="1">
    <location>
        <begin position="100"/>
        <end position="125"/>
    </location>
</feature>
<keyword evidence="3" id="KW-1185">Reference proteome</keyword>
<name>A0A8J3EKW9_9BACL</name>
<dbReference type="EMBL" id="BMFV01000007">
    <property type="protein sequence ID" value="GGH78686.1"/>
    <property type="molecule type" value="Genomic_DNA"/>
</dbReference>